<dbReference type="EMBL" id="FNLF01000002">
    <property type="protein sequence ID" value="SDR03538.1"/>
    <property type="molecule type" value="Genomic_DNA"/>
</dbReference>
<dbReference type="Proteomes" id="UP000183053">
    <property type="component" value="Unassembled WGS sequence"/>
</dbReference>
<feature type="transmembrane region" description="Helical" evidence="1">
    <location>
        <begin position="156"/>
        <end position="175"/>
    </location>
</feature>
<dbReference type="AlphaFoldDB" id="A0A1H1FRZ0"/>
<feature type="transmembrane region" description="Helical" evidence="1">
    <location>
        <begin position="20"/>
        <end position="42"/>
    </location>
</feature>
<dbReference type="STRING" id="47312.SAMN04489765_2875"/>
<evidence type="ECO:0000313" key="2">
    <source>
        <dbReference type="EMBL" id="SDR03538.1"/>
    </source>
</evidence>
<dbReference type="OrthoDB" id="4775531at2"/>
<keyword evidence="3" id="KW-1185">Reference proteome</keyword>
<name>A0A1H1FRZ0_9ACTN</name>
<evidence type="ECO:0000313" key="3">
    <source>
        <dbReference type="Proteomes" id="UP000183053"/>
    </source>
</evidence>
<keyword evidence="1" id="KW-0812">Transmembrane</keyword>
<keyword evidence="1" id="KW-0472">Membrane</keyword>
<organism evidence="2 3">
    <name type="scientific">Tsukamurella pulmonis</name>
    <dbReference type="NCBI Taxonomy" id="47312"/>
    <lineage>
        <taxon>Bacteria</taxon>
        <taxon>Bacillati</taxon>
        <taxon>Actinomycetota</taxon>
        <taxon>Actinomycetes</taxon>
        <taxon>Mycobacteriales</taxon>
        <taxon>Tsukamurellaceae</taxon>
        <taxon>Tsukamurella</taxon>
    </lineage>
</organism>
<dbReference type="RefSeq" id="WP_139184210.1">
    <property type="nucleotide sequence ID" value="NZ_FNLF01000002.1"/>
</dbReference>
<reference evidence="3" key="1">
    <citation type="submission" date="2016-10" db="EMBL/GenBank/DDBJ databases">
        <authorList>
            <person name="Varghese N."/>
            <person name="Submissions S."/>
        </authorList>
    </citation>
    <scope>NUCLEOTIDE SEQUENCE [LARGE SCALE GENOMIC DNA]</scope>
    <source>
        <strain evidence="3">DSM 44142</strain>
    </source>
</reference>
<keyword evidence="1" id="KW-1133">Transmembrane helix</keyword>
<gene>
    <name evidence="2" type="ORF">SAMN04489765_2875</name>
</gene>
<evidence type="ECO:0000256" key="1">
    <source>
        <dbReference type="SAM" id="Phobius"/>
    </source>
</evidence>
<feature type="transmembrane region" description="Helical" evidence="1">
    <location>
        <begin position="66"/>
        <end position="94"/>
    </location>
</feature>
<protein>
    <submittedName>
        <fullName evidence="2">Uncharacterized protein</fullName>
    </submittedName>
</protein>
<sequence length="222" mass="24009">MGESETDDSTRGIGTAGCVLRVLSLAALLLALLVAVFVVIYAPELHEASRRIREPGGRWFGREWPAWLAVCLWLVTGVLAAGHLVVLAVIYGYALMASVRRLYWCTHRLRAVRRWRSIAAAAGIGPVRRWAALRAGTNDSTKKSIRRLWAARTPPWLGRGLFLIGVVATLGPWVAAGADLTSTPSGLIIFVLVALVYLSDERAPGVFASRAADGAQKPSERA</sequence>
<proteinExistence type="predicted"/>
<feature type="transmembrane region" description="Helical" evidence="1">
    <location>
        <begin position="181"/>
        <end position="198"/>
    </location>
</feature>
<accession>A0A1H1FRZ0</accession>